<proteinExistence type="predicted"/>
<reference evidence="1 2" key="1">
    <citation type="submission" date="2023-04" db="EMBL/GenBank/DDBJ databases">
        <title>Genome of Basidiobolus ranarum AG-B5.</title>
        <authorList>
            <person name="Stajich J.E."/>
            <person name="Carter-House D."/>
            <person name="Gryganskyi A."/>
        </authorList>
    </citation>
    <scope>NUCLEOTIDE SEQUENCE [LARGE SCALE GENOMIC DNA]</scope>
    <source>
        <strain evidence="1 2">AG-B5</strain>
    </source>
</reference>
<dbReference type="SFLD" id="SFLDG01129">
    <property type="entry name" value="C1.5:_HAD__Beta-PGM__Phosphata"/>
    <property type="match status" value="1"/>
</dbReference>
<dbReference type="PANTHER" id="PTHR43885">
    <property type="entry name" value="HALOACID DEHALOGENASE-LIKE HYDROLASE"/>
    <property type="match status" value="1"/>
</dbReference>
<dbReference type="NCBIfam" id="TIGR01509">
    <property type="entry name" value="HAD-SF-IA-v3"/>
    <property type="match status" value="1"/>
</dbReference>
<dbReference type="InterPro" id="IPR036412">
    <property type="entry name" value="HAD-like_sf"/>
</dbReference>
<dbReference type="InterPro" id="IPR023214">
    <property type="entry name" value="HAD_sf"/>
</dbReference>
<evidence type="ECO:0000313" key="2">
    <source>
        <dbReference type="Proteomes" id="UP001479436"/>
    </source>
</evidence>
<protein>
    <submittedName>
        <fullName evidence="1">Uncharacterized protein</fullName>
    </submittedName>
</protein>
<organism evidence="1 2">
    <name type="scientific">Basidiobolus ranarum</name>
    <dbReference type="NCBI Taxonomy" id="34480"/>
    <lineage>
        <taxon>Eukaryota</taxon>
        <taxon>Fungi</taxon>
        <taxon>Fungi incertae sedis</taxon>
        <taxon>Zoopagomycota</taxon>
        <taxon>Entomophthoromycotina</taxon>
        <taxon>Basidiobolomycetes</taxon>
        <taxon>Basidiobolales</taxon>
        <taxon>Basidiobolaceae</taxon>
        <taxon>Basidiobolus</taxon>
    </lineage>
</organism>
<dbReference type="PANTHER" id="PTHR43885:SF1">
    <property type="entry name" value="SUPERFAMILY HYDROLASE, PUTATIVE (AFU_ORTHOLOGUE AFUA_4G13290)-RELATED"/>
    <property type="match status" value="1"/>
</dbReference>
<name>A0ABR2VQA5_9FUNG</name>
<dbReference type="SFLD" id="SFLDS00003">
    <property type="entry name" value="Haloacid_Dehalogenase"/>
    <property type="match status" value="1"/>
</dbReference>
<dbReference type="Proteomes" id="UP001479436">
    <property type="component" value="Unassembled WGS sequence"/>
</dbReference>
<dbReference type="SUPFAM" id="SSF56784">
    <property type="entry name" value="HAD-like"/>
    <property type="match status" value="1"/>
</dbReference>
<comment type="caution">
    <text evidence="1">The sequence shown here is derived from an EMBL/GenBank/DDBJ whole genome shotgun (WGS) entry which is preliminary data.</text>
</comment>
<dbReference type="EMBL" id="JASJQH010008323">
    <property type="protein sequence ID" value="KAK9693530.1"/>
    <property type="molecule type" value="Genomic_DNA"/>
</dbReference>
<gene>
    <name evidence="1" type="ORF">K7432_013890</name>
</gene>
<keyword evidence="2" id="KW-1185">Reference proteome</keyword>
<dbReference type="InterPro" id="IPR006439">
    <property type="entry name" value="HAD-SF_hydro_IA"/>
</dbReference>
<dbReference type="Gene3D" id="3.40.50.1000">
    <property type="entry name" value="HAD superfamily/HAD-like"/>
    <property type="match status" value="1"/>
</dbReference>
<dbReference type="Gene3D" id="1.10.260.80">
    <property type="match status" value="1"/>
</dbReference>
<sequence>MLRIEHYLQLTFKSRYRISQKSLFLKMSTVLSAQKRTISYASCNVNADLQNQRRIKGLVFDMDGTLVYPITPFLKEMRVQLKVPEGVDILTYLHSLEGQVREEGEQIIKNLEAQALLEMKIHPGLRTLIKFLEDQSLRKAILTRNNPATVDHFLAQTNHQFETVVTREFRPPKPSPAPLLHIVDEWGFRPEEVFMIGDHSDDLECGSRAGALTILLRNDINGHFAEMADFVVDRLDEIIPILQNGFQVEK</sequence>
<evidence type="ECO:0000313" key="1">
    <source>
        <dbReference type="EMBL" id="KAK9693530.1"/>
    </source>
</evidence>
<dbReference type="Pfam" id="PF00702">
    <property type="entry name" value="Hydrolase"/>
    <property type="match status" value="1"/>
</dbReference>
<accession>A0ABR2VQA5</accession>
<dbReference type="NCBIfam" id="TIGR01549">
    <property type="entry name" value="HAD-SF-IA-v1"/>
    <property type="match status" value="1"/>
</dbReference>